<feature type="compositionally biased region" description="Basic and acidic residues" evidence="1">
    <location>
        <begin position="73"/>
        <end position="82"/>
    </location>
</feature>
<comment type="caution">
    <text evidence="2">The sequence shown here is derived from an EMBL/GenBank/DDBJ whole genome shotgun (WGS) entry which is preliminary data.</text>
</comment>
<feature type="region of interest" description="Disordered" evidence="1">
    <location>
        <begin position="65"/>
        <end position="86"/>
    </location>
</feature>
<dbReference type="Proteomes" id="UP000823388">
    <property type="component" value="Chromosome 9K"/>
</dbReference>
<protein>
    <submittedName>
        <fullName evidence="2">Uncharacterized protein</fullName>
    </submittedName>
</protein>
<evidence type="ECO:0000313" key="2">
    <source>
        <dbReference type="EMBL" id="KAG2549244.1"/>
    </source>
</evidence>
<organism evidence="2 3">
    <name type="scientific">Panicum virgatum</name>
    <name type="common">Blackwell switchgrass</name>
    <dbReference type="NCBI Taxonomy" id="38727"/>
    <lineage>
        <taxon>Eukaryota</taxon>
        <taxon>Viridiplantae</taxon>
        <taxon>Streptophyta</taxon>
        <taxon>Embryophyta</taxon>
        <taxon>Tracheophyta</taxon>
        <taxon>Spermatophyta</taxon>
        <taxon>Magnoliopsida</taxon>
        <taxon>Liliopsida</taxon>
        <taxon>Poales</taxon>
        <taxon>Poaceae</taxon>
        <taxon>PACMAD clade</taxon>
        <taxon>Panicoideae</taxon>
        <taxon>Panicodae</taxon>
        <taxon>Paniceae</taxon>
        <taxon>Panicinae</taxon>
        <taxon>Panicum</taxon>
        <taxon>Panicum sect. Hiantes</taxon>
    </lineage>
</organism>
<sequence length="142" mass="16114">MGLVKRNNPSLTEAYFVGSFVSGLKDYIQHHFQCYKPPTLSQTFWYAKRLEQASPIPKKTTYVVPTQRPHQPWVKDSKEKDQQTNNIAESRAAGKCFKCREPWAPGHAKVCKGKQIYSVLVVENANGQEEISVVENSTLSEN</sequence>
<proteinExistence type="predicted"/>
<name>A0A8T0NR71_PANVG</name>
<gene>
    <name evidence="2" type="ORF">PVAP13_9KG165726</name>
</gene>
<reference evidence="2" key="1">
    <citation type="submission" date="2020-05" db="EMBL/GenBank/DDBJ databases">
        <title>WGS assembly of Panicum virgatum.</title>
        <authorList>
            <person name="Lovell J.T."/>
            <person name="Jenkins J."/>
            <person name="Shu S."/>
            <person name="Juenger T.E."/>
            <person name="Schmutz J."/>
        </authorList>
    </citation>
    <scope>NUCLEOTIDE SEQUENCE</scope>
    <source>
        <strain evidence="2">AP13</strain>
    </source>
</reference>
<evidence type="ECO:0000256" key="1">
    <source>
        <dbReference type="SAM" id="MobiDB-lite"/>
    </source>
</evidence>
<dbReference type="EMBL" id="CM029053">
    <property type="protein sequence ID" value="KAG2549244.1"/>
    <property type="molecule type" value="Genomic_DNA"/>
</dbReference>
<accession>A0A8T0NR71</accession>
<dbReference type="AlphaFoldDB" id="A0A8T0NR71"/>
<evidence type="ECO:0000313" key="3">
    <source>
        <dbReference type="Proteomes" id="UP000823388"/>
    </source>
</evidence>
<keyword evidence="3" id="KW-1185">Reference proteome</keyword>